<evidence type="ECO:0000313" key="2">
    <source>
        <dbReference type="EMBL" id="MBC3537700.1"/>
    </source>
</evidence>
<sequence length="164" mass="18653">MILRNARADEAHKAYQCIEDARSYHKSLGFVQWYPGYPTVQTIQEDIEAGIGYVFEADDVYGYCCIVIGDEPAYHVIEGAWKTDKPYAVVHRMAFSQKSRGKGLSRQAFALIKNFCTEHGVEAIRIDTQEENKVMQHVLEREGFAYCGLITFNGGPKLAYEWDS</sequence>
<dbReference type="Proteomes" id="UP000606870">
    <property type="component" value="Unassembled WGS sequence"/>
</dbReference>
<keyword evidence="3" id="KW-1185">Reference proteome</keyword>
<gene>
    <name evidence="2" type="ORF">H8J70_10650</name>
</gene>
<dbReference type="Gene3D" id="3.40.630.30">
    <property type="match status" value="1"/>
</dbReference>
<dbReference type="Pfam" id="PF00583">
    <property type="entry name" value="Acetyltransf_1"/>
    <property type="match status" value="1"/>
</dbReference>
<dbReference type="PROSITE" id="PS51186">
    <property type="entry name" value="GNAT"/>
    <property type="match status" value="1"/>
</dbReference>
<evidence type="ECO:0000313" key="3">
    <source>
        <dbReference type="Proteomes" id="UP000606870"/>
    </source>
</evidence>
<comment type="caution">
    <text evidence="2">The sequence shown here is derived from an EMBL/GenBank/DDBJ whole genome shotgun (WGS) entry which is preliminary data.</text>
</comment>
<dbReference type="InterPro" id="IPR000182">
    <property type="entry name" value="GNAT_dom"/>
</dbReference>
<dbReference type="InterPro" id="IPR016181">
    <property type="entry name" value="Acyl_CoA_acyltransferase"/>
</dbReference>
<evidence type="ECO:0000259" key="1">
    <source>
        <dbReference type="PROSITE" id="PS51186"/>
    </source>
</evidence>
<dbReference type="EMBL" id="JACOGK010000037">
    <property type="protein sequence ID" value="MBC3537700.1"/>
    <property type="molecule type" value="Genomic_DNA"/>
</dbReference>
<feature type="domain" description="N-acetyltransferase" evidence="1">
    <location>
        <begin position="1"/>
        <end position="164"/>
    </location>
</feature>
<proteinExistence type="predicted"/>
<dbReference type="RefSeq" id="WP_186504273.1">
    <property type="nucleotide sequence ID" value="NZ_JACOGK010000037.1"/>
</dbReference>
<accession>A0ABR6VK96</accession>
<protein>
    <submittedName>
        <fullName evidence="2">GNAT family N-acetyltransferase</fullName>
    </submittedName>
</protein>
<dbReference type="SUPFAM" id="SSF55729">
    <property type="entry name" value="Acyl-CoA N-acyltransferases (Nat)"/>
    <property type="match status" value="1"/>
</dbReference>
<name>A0ABR6VK96_9FIRM</name>
<organism evidence="2 3">
    <name type="scientific">Megasphaera hominis</name>
    <dbReference type="NCBI Taxonomy" id="159836"/>
    <lineage>
        <taxon>Bacteria</taxon>
        <taxon>Bacillati</taxon>
        <taxon>Bacillota</taxon>
        <taxon>Negativicutes</taxon>
        <taxon>Veillonellales</taxon>
        <taxon>Veillonellaceae</taxon>
        <taxon>Megasphaera</taxon>
    </lineage>
</organism>
<reference evidence="2 3" key="1">
    <citation type="submission" date="2020-08" db="EMBL/GenBank/DDBJ databases">
        <authorList>
            <person name="Liu C."/>
            <person name="Sun Q."/>
        </authorList>
    </citation>
    <scope>NUCLEOTIDE SEQUENCE [LARGE SCALE GENOMIC DNA]</scope>
    <source>
        <strain evidence="2 3">NSJ-59</strain>
    </source>
</reference>